<organism evidence="2 3">
    <name type="scientific">Sutcliffiella tianshenii</name>
    <dbReference type="NCBI Taxonomy" id="1463404"/>
    <lineage>
        <taxon>Bacteria</taxon>
        <taxon>Bacillati</taxon>
        <taxon>Bacillota</taxon>
        <taxon>Bacilli</taxon>
        <taxon>Bacillales</taxon>
        <taxon>Bacillaceae</taxon>
        <taxon>Sutcliffiella</taxon>
    </lineage>
</organism>
<gene>
    <name evidence="2" type="ORF">JOC95_002416</name>
</gene>
<dbReference type="Proteomes" id="UP000737402">
    <property type="component" value="Unassembled WGS sequence"/>
</dbReference>
<reference evidence="2 3" key="1">
    <citation type="submission" date="2021-01" db="EMBL/GenBank/DDBJ databases">
        <title>Genomic Encyclopedia of Type Strains, Phase IV (KMG-IV): sequencing the most valuable type-strain genomes for metagenomic binning, comparative biology and taxonomic classification.</title>
        <authorList>
            <person name="Goeker M."/>
        </authorList>
    </citation>
    <scope>NUCLEOTIDE SEQUENCE [LARGE SCALE GENOMIC DNA]</scope>
    <source>
        <strain evidence="2 3">DSM 25879</strain>
    </source>
</reference>
<keyword evidence="1" id="KW-0472">Membrane</keyword>
<comment type="caution">
    <text evidence="2">The sequence shown here is derived from an EMBL/GenBank/DDBJ whole genome shotgun (WGS) entry which is preliminary data.</text>
</comment>
<evidence type="ECO:0000256" key="1">
    <source>
        <dbReference type="SAM" id="Phobius"/>
    </source>
</evidence>
<dbReference type="NCBIfam" id="NF008528">
    <property type="entry name" value="PRK11463.1-2"/>
    <property type="match status" value="1"/>
</dbReference>
<feature type="transmembrane region" description="Helical" evidence="1">
    <location>
        <begin position="71"/>
        <end position="91"/>
    </location>
</feature>
<name>A0ABS2P1T3_9BACI</name>
<dbReference type="PANTHER" id="PTHR35335:SF1">
    <property type="entry name" value="UPF0716 PROTEIN FXSA"/>
    <property type="match status" value="1"/>
</dbReference>
<accession>A0ABS2P1T3</accession>
<sequence>MFRILLALIIVVPALEIWLLISIGQYIGPWLTIILIILTGILGAWLAKYQGLEALRNAQQKMGHGQMPGDVIIDGLCILVGGVLLLTPGFISDSIGFFLLIPATRNTLKPFIIRGIRNRMDKGQVTIINRR</sequence>
<dbReference type="Pfam" id="PF04186">
    <property type="entry name" value="FxsA"/>
    <property type="match status" value="1"/>
</dbReference>
<keyword evidence="3" id="KW-1185">Reference proteome</keyword>
<feature type="transmembrane region" description="Helical" evidence="1">
    <location>
        <begin position="26"/>
        <end position="47"/>
    </location>
</feature>
<protein>
    <submittedName>
        <fullName evidence="2">UPF0716 protein FxsA</fullName>
    </submittedName>
</protein>
<evidence type="ECO:0000313" key="3">
    <source>
        <dbReference type="Proteomes" id="UP000737402"/>
    </source>
</evidence>
<keyword evidence="1" id="KW-1133">Transmembrane helix</keyword>
<evidence type="ECO:0000313" key="2">
    <source>
        <dbReference type="EMBL" id="MBM7620563.1"/>
    </source>
</evidence>
<proteinExistence type="predicted"/>
<dbReference type="EMBL" id="JAFBED010000004">
    <property type="protein sequence ID" value="MBM7620563.1"/>
    <property type="molecule type" value="Genomic_DNA"/>
</dbReference>
<dbReference type="PANTHER" id="PTHR35335">
    <property type="entry name" value="UPF0716 PROTEIN FXSA"/>
    <property type="match status" value="1"/>
</dbReference>
<keyword evidence="1" id="KW-0812">Transmembrane</keyword>
<dbReference type="RefSeq" id="WP_204416302.1">
    <property type="nucleotide sequence ID" value="NZ_JAFBED010000004.1"/>
</dbReference>
<dbReference type="InterPro" id="IPR007313">
    <property type="entry name" value="FxsA"/>
</dbReference>